<name>A0A917MAR6_9SPHI</name>
<evidence type="ECO:0000256" key="1">
    <source>
        <dbReference type="ARBA" id="ARBA00023015"/>
    </source>
</evidence>
<dbReference type="SMART" id="SM00342">
    <property type="entry name" value="HTH_ARAC"/>
    <property type="match status" value="1"/>
</dbReference>
<dbReference type="SUPFAM" id="SSF46689">
    <property type="entry name" value="Homeodomain-like"/>
    <property type="match status" value="1"/>
</dbReference>
<reference evidence="5" key="1">
    <citation type="journal article" date="2014" name="Int. J. Syst. Evol. Microbiol.">
        <title>Complete genome sequence of Corynebacterium casei LMG S-19264T (=DSM 44701T), isolated from a smear-ripened cheese.</title>
        <authorList>
            <consortium name="US DOE Joint Genome Institute (JGI-PGF)"/>
            <person name="Walter F."/>
            <person name="Albersmeier A."/>
            <person name="Kalinowski J."/>
            <person name="Ruckert C."/>
        </authorList>
    </citation>
    <scope>NUCLEOTIDE SEQUENCE</scope>
    <source>
        <strain evidence="5">CGMCC 1.12195</strain>
    </source>
</reference>
<evidence type="ECO:0000313" key="6">
    <source>
        <dbReference type="Proteomes" id="UP000660862"/>
    </source>
</evidence>
<evidence type="ECO:0000256" key="3">
    <source>
        <dbReference type="ARBA" id="ARBA00023163"/>
    </source>
</evidence>
<dbReference type="InterPro" id="IPR009057">
    <property type="entry name" value="Homeodomain-like_sf"/>
</dbReference>
<feature type="domain" description="HTH araC/xylS-type" evidence="4">
    <location>
        <begin position="224"/>
        <end position="324"/>
    </location>
</feature>
<dbReference type="Pfam" id="PF12833">
    <property type="entry name" value="HTH_18"/>
    <property type="match status" value="1"/>
</dbReference>
<dbReference type="EMBL" id="BMER01000001">
    <property type="protein sequence ID" value="GGG88362.1"/>
    <property type="molecule type" value="Genomic_DNA"/>
</dbReference>
<gene>
    <name evidence="5" type="ORF">GCM10007415_22990</name>
</gene>
<dbReference type="PANTHER" id="PTHR43280">
    <property type="entry name" value="ARAC-FAMILY TRANSCRIPTIONAL REGULATOR"/>
    <property type="match status" value="1"/>
</dbReference>
<dbReference type="AlphaFoldDB" id="A0A917MAR6"/>
<dbReference type="InterPro" id="IPR018062">
    <property type="entry name" value="HTH_AraC-typ_CS"/>
</dbReference>
<evidence type="ECO:0000313" key="5">
    <source>
        <dbReference type="EMBL" id="GGG88362.1"/>
    </source>
</evidence>
<evidence type="ECO:0000259" key="4">
    <source>
        <dbReference type="PROSITE" id="PS01124"/>
    </source>
</evidence>
<reference evidence="5" key="2">
    <citation type="submission" date="2020-09" db="EMBL/GenBank/DDBJ databases">
        <authorList>
            <person name="Sun Q."/>
            <person name="Zhou Y."/>
        </authorList>
    </citation>
    <scope>NUCLEOTIDE SEQUENCE</scope>
    <source>
        <strain evidence="5">CGMCC 1.12195</strain>
    </source>
</reference>
<keyword evidence="2" id="KW-0238">DNA-binding</keyword>
<dbReference type="PANTHER" id="PTHR43280:SF2">
    <property type="entry name" value="HTH-TYPE TRANSCRIPTIONAL REGULATOR EXSA"/>
    <property type="match status" value="1"/>
</dbReference>
<dbReference type="GO" id="GO:0043565">
    <property type="term" value="F:sequence-specific DNA binding"/>
    <property type="evidence" value="ECO:0007669"/>
    <property type="project" value="InterPro"/>
</dbReference>
<dbReference type="InterPro" id="IPR018060">
    <property type="entry name" value="HTH_AraC"/>
</dbReference>
<proteinExistence type="predicted"/>
<dbReference type="PROSITE" id="PS00041">
    <property type="entry name" value="HTH_ARAC_FAMILY_1"/>
    <property type="match status" value="1"/>
</dbReference>
<keyword evidence="1" id="KW-0805">Transcription regulation</keyword>
<dbReference type="RefSeq" id="WP_188506002.1">
    <property type="nucleotide sequence ID" value="NZ_BMER01000001.1"/>
</dbReference>
<dbReference type="PROSITE" id="PS01124">
    <property type="entry name" value="HTH_ARAC_FAMILY_2"/>
    <property type="match status" value="1"/>
</dbReference>
<sequence>MERTLTICFAQASDRPAKALNDPVRISDYPIPYAKRSLLEHAEAHLFLQLVEGWQFSIYLYTAHIVRGQAMQLQLGEGLVLFVYQLKGRINRLLHGGAPFRLEKGRYCGCYLPAGNYLFNLPPGQHETLLVAFPYGYLVWLTRQYNELHPLVNAWKTNADPPLCLREATLMQDEQRTLQRIRNCPKRGDELDGALKIYLARLLALYHERLQQQPAIHPIDTMLDGVQAHIEAHYAEKYSMRLKGISRQFGWSAPALRHAYAAKYGISVACAVRMQRIHAAKHLLLDTELSLTAIAERVGFMYAESLIRAFKRETGLTPTAFRQQH</sequence>
<dbReference type="GO" id="GO:0003700">
    <property type="term" value="F:DNA-binding transcription factor activity"/>
    <property type="evidence" value="ECO:0007669"/>
    <property type="project" value="InterPro"/>
</dbReference>
<dbReference type="Gene3D" id="1.10.10.60">
    <property type="entry name" value="Homeodomain-like"/>
    <property type="match status" value="1"/>
</dbReference>
<dbReference type="Proteomes" id="UP000660862">
    <property type="component" value="Unassembled WGS sequence"/>
</dbReference>
<evidence type="ECO:0000256" key="2">
    <source>
        <dbReference type="ARBA" id="ARBA00023125"/>
    </source>
</evidence>
<organism evidence="5 6">
    <name type="scientific">Parapedobacter pyrenivorans</name>
    <dbReference type="NCBI Taxonomy" id="1305674"/>
    <lineage>
        <taxon>Bacteria</taxon>
        <taxon>Pseudomonadati</taxon>
        <taxon>Bacteroidota</taxon>
        <taxon>Sphingobacteriia</taxon>
        <taxon>Sphingobacteriales</taxon>
        <taxon>Sphingobacteriaceae</taxon>
        <taxon>Parapedobacter</taxon>
    </lineage>
</organism>
<comment type="caution">
    <text evidence="5">The sequence shown here is derived from an EMBL/GenBank/DDBJ whole genome shotgun (WGS) entry which is preliminary data.</text>
</comment>
<keyword evidence="3" id="KW-0804">Transcription</keyword>
<keyword evidence="6" id="KW-1185">Reference proteome</keyword>
<protein>
    <recommendedName>
        <fullName evidence="4">HTH araC/xylS-type domain-containing protein</fullName>
    </recommendedName>
</protein>
<accession>A0A917MAR6</accession>